<evidence type="ECO:0000256" key="1">
    <source>
        <dbReference type="SAM" id="MobiDB-lite"/>
    </source>
</evidence>
<organism evidence="2 3">
    <name type="scientific">Porites lobata</name>
    <dbReference type="NCBI Taxonomy" id="104759"/>
    <lineage>
        <taxon>Eukaryota</taxon>
        <taxon>Metazoa</taxon>
        <taxon>Cnidaria</taxon>
        <taxon>Anthozoa</taxon>
        <taxon>Hexacorallia</taxon>
        <taxon>Scleractinia</taxon>
        <taxon>Fungiina</taxon>
        <taxon>Poritidae</taxon>
        <taxon>Porites</taxon>
    </lineage>
</organism>
<proteinExistence type="predicted"/>
<feature type="region of interest" description="Disordered" evidence="1">
    <location>
        <begin position="29"/>
        <end position="54"/>
    </location>
</feature>
<dbReference type="Proteomes" id="UP001159405">
    <property type="component" value="Unassembled WGS sequence"/>
</dbReference>
<gene>
    <name evidence="2" type="ORF">PLOB_00014169</name>
</gene>
<feature type="compositionally biased region" description="Basic residues" evidence="1">
    <location>
        <begin position="38"/>
        <end position="48"/>
    </location>
</feature>
<comment type="caution">
    <text evidence="2">The sequence shown here is derived from an EMBL/GenBank/DDBJ whole genome shotgun (WGS) entry which is preliminary data.</text>
</comment>
<sequence>MSVSINIDEFQCWADIFEEIEKQQQRNALASANAKGHEVHKHQRRRARSSSVLEPESNRCCKSYNKTLKRQASVPCLASTIDPVKVLQDSRLTANAKMLSNEKLTLLYEDILKPLESATILQYETTK</sequence>
<accession>A0ABN8R6P9</accession>
<keyword evidence="3" id="KW-1185">Reference proteome</keyword>
<dbReference type="EMBL" id="CALNXK010000182">
    <property type="protein sequence ID" value="CAH3173542.1"/>
    <property type="molecule type" value="Genomic_DNA"/>
</dbReference>
<reference evidence="2 3" key="1">
    <citation type="submission" date="2022-05" db="EMBL/GenBank/DDBJ databases">
        <authorList>
            <consortium name="Genoscope - CEA"/>
            <person name="William W."/>
        </authorList>
    </citation>
    <scope>NUCLEOTIDE SEQUENCE [LARGE SCALE GENOMIC DNA]</scope>
</reference>
<name>A0ABN8R6P9_9CNID</name>
<protein>
    <submittedName>
        <fullName evidence="2">Uncharacterized protein</fullName>
    </submittedName>
</protein>
<evidence type="ECO:0000313" key="3">
    <source>
        <dbReference type="Proteomes" id="UP001159405"/>
    </source>
</evidence>
<evidence type="ECO:0000313" key="2">
    <source>
        <dbReference type="EMBL" id="CAH3173542.1"/>
    </source>
</evidence>